<evidence type="ECO:0000256" key="4">
    <source>
        <dbReference type="SAM" id="Phobius"/>
    </source>
</evidence>
<dbReference type="PANTHER" id="PTHR33365:SF4">
    <property type="entry name" value="CYCLOCHLOROTINE BIOSYNTHESIS PROTEIN O"/>
    <property type="match status" value="1"/>
</dbReference>
<reference evidence="5 6" key="1">
    <citation type="journal article" date="2016" name="BMC Genomics">
        <title>Comparative genomic and transcriptomic analyses of the Fuzhuan brick tea-fermentation fungus Aspergillus cristatus.</title>
        <authorList>
            <person name="Ge Y."/>
            <person name="Wang Y."/>
            <person name="Liu Y."/>
            <person name="Tan Y."/>
            <person name="Ren X."/>
            <person name="Zhang X."/>
            <person name="Hyde K.D."/>
            <person name="Liu Y."/>
            <person name="Liu Z."/>
        </authorList>
    </citation>
    <scope>NUCLEOTIDE SEQUENCE [LARGE SCALE GENOMIC DNA]</scope>
    <source>
        <strain evidence="5 6">GZAAS20.1005</strain>
    </source>
</reference>
<evidence type="ECO:0000256" key="1">
    <source>
        <dbReference type="ARBA" id="ARBA00004685"/>
    </source>
</evidence>
<dbReference type="OrthoDB" id="3687641at2759"/>
<dbReference type="VEuPathDB" id="FungiDB:SI65_06063"/>
<comment type="similarity">
    <text evidence="2">Belongs to the ustYa family.</text>
</comment>
<gene>
    <name evidence="5" type="ORF">SI65_06063</name>
</gene>
<keyword evidence="6" id="KW-1185">Reference proteome</keyword>
<keyword evidence="4" id="KW-0472">Membrane</keyword>
<evidence type="ECO:0000313" key="5">
    <source>
        <dbReference type="EMBL" id="ODM18192.1"/>
    </source>
</evidence>
<evidence type="ECO:0000313" key="6">
    <source>
        <dbReference type="Proteomes" id="UP000094569"/>
    </source>
</evidence>
<feature type="region of interest" description="Disordered" evidence="3">
    <location>
        <begin position="1"/>
        <end position="36"/>
    </location>
</feature>
<name>A0A1E3BB50_ASPCR</name>
<dbReference type="STRING" id="573508.A0A1E3BB50"/>
<dbReference type="InterPro" id="IPR021765">
    <property type="entry name" value="UstYa-like"/>
</dbReference>
<keyword evidence="4" id="KW-0812">Transmembrane</keyword>
<sequence length="261" mass="29924">MSFHGTTHRHDGDGYTGRKNSTEESSVLLGSPHSPDEVDYKRQQWPLLLIVIVVVETLILIILGSGIVYLLSKSSSQFPSNAVFSPAQNVIRYKNIAFSPSFKPHLTRYQGPPSPETDDAWRELYNYPISRIDRKDASKIANRTVPIPGDPDHYAVSIDVFHQLHCLQMLRKRAWYAEGYEFDREMMNIDHIDHCIDSIRQSLMCSADVTPLTWAWDEEDQRLEPVAAITHTCRDFDAVREWARENIVREFDTSVHVEPGV</sequence>
<feature type="transmembrane region" description="Helical" evidence="4">
    <location>
        <begin position="47"/>
        <end position="71"/>
    </location>
</feature>
<dbReference type="Proteomes" id="UP000094569">
    <property type="component" value="Unassembled WGS sequence"/>
</dbReference>
<dbReference type="GO" id="GO:0043386">
    <property type="term" value="P:mycotoxin biosynthetic process"/>
    <property type="evidence" value="ECO:0007669"/>
    <property type="project" value="InterPro"/>
</dbReference>
<dbReference type="AlphaFoldDB" id="A0A1E3BB50"/>
<protein>
    <recommendedName>
        <fullName evidence="7">Tat pathway signal sequence</fullName>
    </recommendedName>
</protein>
<evidence type="ECO:0008006" key="7">
    <source>
        <dbReference type="Google" id="ProtNLM"/>
    </source>
</evidence>
<comment type="pathway">
    <text evidence="1">Mycotoxin biosynthesis.</text>
</comment>
<proteinExistence type="inferred from homology"/>
<organism evidence="5 6">
    <name type="scientific">Aspergillus cristatus</name>
    <name type="common">Chinese Fuzhuan brick tea-fermentation fungus</name>
    <name type="synonym">Eurotium cristatum</name>
    <dbReference type="NCBI Taxonomy" id="573508"/>
    <lineage>
        <taxon>Eukaryota</taxon>
        <taxon>Fungi</taxon>
        <taxon>Dikarya</taxon>
        <taxon>Ascomycota</taxon>
        <taxon>Pezizomycotina</taxon>
        <taxon>Eurotiomycetes</taxon>
        <taxon>Eurotiomycetidae</taxon>
        <taxon>Eurotiales</taxon>
        <taxon>Aspergillaceae</taxon>
        <taxon>Aspergillus</taxon>
        <taxon>Aspergillus subgen. Aspergillus</taxon>
    </lineage>
</organism>
<dbReference type="PANTHER" id="PTHR33365">
    <property type="entry name" value="YALI0B05434P"/>
    <property type="match status" value="1"/>
</dbReference>
<dbReference type="Pfam" id="PF11807">
    <property type="entry name" value="UstYa"/>
    <property type="match status" value="1"/>
</dbReference>
<dbReference type="EMBL" id="JXNT01000006">
    <property type="protein sequence ID" value="ODM18192.1"/>
    <property type="molecule type" value="Genomic_DNA"/>
</dbReference>
<keyword evidence="4" id="KW-1133">Transmembrane helix</keyword>
<accession>A0A1E3BB50</accession>
<evidence type="ECO:0000256" key="2">
    <source>
        <dbReference type="ARBA" id="ARBA00035112"/>
    </source>
</evidence>
<evidence type="ECO:0000256" key="3">
    <source>
        <dbReference type="SAM" id="MobiDB-lite"/>
    </source>
</evidence>
<comment type="caution">
    <text evidence="5">The sequence shown here is derived from an EMBL/GenBank/DDBJ whole genome shotgun (WGS) entry which is preliminary data.</text>
</comment>